<sequence length="277" mass="29839">MNYNKYSISCLAISLGIMPGQSLAGDVYIPKKSIIGIHKEQSISSHRAPMKVASSAAQHQIEPDEEYGLWSGFYAGLNFSGTHENIVPNTDAYVKAKSSHVNRYLINPSIGYDIQIGDFVIGPRANLLFDYGSSKGTFTPTTPTDTKQLSKLNGGYSIGTDILLRAGYSVESMLFYAIGGFSGNYMGQGHVTNFGKTTKEVTKTSFSGYNGSYSLGAGVEHMLPDSGLSIYATYSYSPRNLLFGGVDKNGETPVSDVKSISTQDKSHTGSVGINMHF</sequence>
<keyword evidence="1" id="KW-0732">Signal</keyword>
<evidence type="ECO:0000313" key="2">
    <source>
        <dbReference type="EMBL" id="MBL0848986.1"/>
    </source>
</evidence>
<organism evidence="2 3">
    <name type="scientific">Candidatus Liberibacter ctenarytainae</name>
    <dbReference type="NCBI Taxonomy" id="2020335"/>
    <lineage>
        <taxon>Bacteria</taxon>
        <taxon>Pseudomonadati</taxon>
        <taxon>Pseudomonadota</taxon>
        <taxon>Alphaproteobacteria</taxon>
        <taxon>Hyphomicrobiales</taxon>
        <taxon>Rhizobiaceae</taxon>
        <taxon>Liberibacter</taxon>
    </lineage>
</organism>
<dbReference type="InterPro" id="IPR036709">
    <property type="entry name" value="Autotransporte_beta_dom_sf"/>
</dbReference>
<gene>
    <name evidence="2" type="ORF">EU981_02710</name>
</gene>
<feature type="chain" id="PRO_5037897018" description="Outer membrane protein beta-barrel domain-containing protein" evidence="1">
    <location>
        <begin position="25"/>
        <end position="277"/>
    </location>
</feature>
<reference evidence="2" key="1">
    <citation type="submission" date="2019-02" db="EMBL/GenBank/DDBJ databases">
        <title>A novel Candidatus Liberibacter species associated with the New Zealand native fuchsia psyllid, Ctenarytaina fuchsiae.</title>
        <authorList>
            <person name="Thompson S.M."/>
            <person name="Jorgensen N."/>
            <person name="David C."/>
            <person name="Bulman S.R."/>
            <person name="Smith G.R."/>
        </authorList>
    </citation>
    <scope>NUCLEOTIDE SEQUENCE</scope>
    <source>
        <strain evidence="2">Oxford</strain>
    </source>
</reference>
<evidence type="ECO:0008006" key="4">
    <source>
        <dbReference type="Google" id="ProtNLM"/>
    </source>
</evidence>
<feature type="signal peptide" evidence="1">
    <location>
        <begin position="1"/>
        <end position="24"/>
    </location>
</feature>
<protein>
    <recommendedName>
        <fullName evidence="4">Outer membrane protein beta-barrel domain-containing protein</fullName>
    </recommendedName>
</protein>
<dbReference type="SUPFAM" id="SSF103515">
    <property type="entry name" value="Autotransporter"/>
    <property type="match status" value="1"/>
</dbReference>
<accession>A0A937AK86</accession>
<evidence type="ECO:0000313" key="3">
    <source>
        <dbReference type="Proteomes" id="UP000736856"/>
    </source>
</evidence>
<dbReference type="AlphaFoldDB" id="A0A937AK86"/>
<evidence type="ECO:0000256" key="1">
    <source>
        <dbReference type="SAM" id="SignalP"/>
    </source>
</evidence>
<dbReference type="EMBL" id="SEOL01000004">
    <property type="protein sequence ID" value="MBL0848986.1"/>
    <property type="molecule type" value="Genomic_DNA"/>
</dbReference>
<dbReference type="Proteomes" id="UP000736856">
    <property type="component" value="Unassembled WGS sequence"/>
</dbReference>
<name>A0A937AK86_9HYPH</name>
<proteinExistence type="predicted"/>
<comment type="caution">
    <text evidence="2">The sequence shown here is derived from an EMBL/GenBank/DDBJ whole genome shotgun (WGS) entry which is preliminary data.</text>
</comment>